<accession>A0A2S9JJK7</accession>
<reference evidence="1 2" key="1">
    <citation type="submission" date="2018-02" db="EMBL/GenBank/DDBJ databases">
        <title>The draft genome of Phyllobacterium myrsinacearum DSM5892.</title>
        <authorList>
            <person name="Li L."/>
            <person name="Liu L."/>
            <person name="Zhang X."/>
            <person name="Wang T."/>
        </authorList>
    </citation>
    <scope>NUCLEOTIDE SEQUENCE [LARGE SCALE GENOMIC DNA]</scope>
    <source>
        <strain evidence="1 2">DSM 5892</strain>
    </source>
</reference>
<dbReference type="EMBL" id="PVBT01000003">
    <property type="protein sequence ID" value="PRD53264.1"/>
    <property type="molecule type" value="Genomic_DNA"/>
</dbReference>
<comment type="caution">
    <text evidence="1">The sequence shown here is derived from an EMBL/GenBank/DDBJ whole genome shotgun (WGS) entry which is preliminary data.</text>
</comment>
<dbReference type="Proteomes" id="UP000238563">
    <property type="component" value="Unassembled WGS sequence"/>
</dbReference>
<evidence type="ECO:0000313" key="1">
    <source>
        <dbReference type="EMBL" id="PRD53264.1"/>
    </source>
</evidence>
<protein>
    <recommendedName>
        <fullName evidence="3">BrnT family toxin</fullName>
    </recommendedName>
</protein>
<dbReference type="OrthoDB" id="839663at2"/>
<evidence type="ECO:0008006" key="3">
    <source>
        <dbReference type="Google" id="ProtNLM"/>
    </source>
</evidence>
<proteinExistence type="predicted"/>
<keyword evidence="2" id="KW-1185">Reference proteome</keyword>
<dbReference type="AlphaFoldDB" id="A0A2S9JJK7"/>
<evidence type="ECO:0000313" key="2">
    <source>
        <dbReference type="Proteomes" id="UP000238563"/>
    </source>
</evidence>
<organism evidence="1 2">
    <name type="scientific">Phyllobacterium myrsinacearum</name>
    <dbReference type="NCBI Taxonomy" id="28101"/>
    <lineage>
        <taxon>Bacteria</taxon>
        <taxon>Pseudomonadati</taxon>
        <taxon>Pseudomonadota</taxon>
        <taxon>Alphaproteobacteria</taxon>
        <taxon>Hyphomicrobiales</taxon>
        <taxon>Phyllobacteriaceae</taxon>
        <taxon>Phyllobacterium</taxon>
    </lineage>
</organism>
<sequence>MVAIGFIGHTLFTLIYTERGDQIRVIFLRRSTTTEIKRYASEYD</sequence>
<gene>
    <name evidence="1" type="ORF">C5750_12800</name>
</gene>
<name>A0A2S9JJK7_9HYPH</name>